<dbReference type="OrthoDB" id="353549at2"/>
<dbReference type="EMBL" id="PVNK01000200">
    <property type="protein sequence ID" value="PRP92953.1"/>
    <property type="molecule type" value="Genomic_DNA"/>
</dbReference>
<reference evidence="2 3" key="1">
    <citation type="submission" date="2018-03" db="EMBL/GenBank/DDBJ databases">
        <title>Draft Genome Sequences of the Obligatory Marine Myxobacteria Enhygromyxa salina SWB005.</title>
        <authorList>
            <person name="Poehlein A."/>
            <person name="Moghaddam J.A."/>
            <person name="Harms H."/>
            <person name="Alanjari M."/>
            <person name="Koenig G.M."/>
            <person name="Daniel R."/>
            <person name="Schaeberle T.F."/>
        </authorList>
    </citation>
    <scope>NUCLEOTIDE SEQUENCE [LARGE SCALE GENOMIC DNA]</scope>
    <source>
        <strain evidence="2 3">SWB005</strain>
    </source>
</reference>
<protein>
    <recommendedName>
        <fullName evidence="4">DUF3160 domain-containing protein</fullName>
    </recommendedName>
</protein>
<evidence type="ECO:0000256" key="1">
    <source>
        <dbReference type="SAM" id="MobiDB-lite"/>
    </source>
</evidence>
<accession>A0A2S9XJB9</accession>
<organism evidence="2 3">
    <name type="scientific">Enhygromyxa salina</name>
    <dbReference type="NCBI Taxonomy" id="215803"/>
    <lineage>
        <taxon>Bacteria</taxon>
        <taxon>Pseudomonadati</taxon>
        <taxon>Myxococcota</taxon>
        <taxon>Polyangia</taxon>
        <taxon>Nannocystales</taxon>
        <taxon>Nannocystaceae</taxon>
        <taxon>Enhygromyxa</taxon>
    </lineage>
</organism>
<dbReference type="Proteomes" id="UP000237968">
    <property type="component" value="Unassembled WGS sequence"/>
</dbReference>
<name>A0A2S9XJB9_9BACT</name>
<dbReference type="RefSeq" id="WP_146156023.1">
    <property type="nucleotide sequence ID" value="NZ_PVNK01000200.1"/>
</dbReference>
<dbReference type="AlphaFoldDB" id="A0A2S9XJB9"/>
<evidence type="ECO:0008006" key="4">
    <source>
        <dbReference type="Google" id="ProtNLM"/>
    </source>
</evidence>
<dbReference type="Pfam" id="PF11369">
    <property type="entry name" value="DUF3160"/>
    <property type="match status" value="1"/>
</dbReference>
<evidence type="ECO:0000313" key="2">
    <source>
        <dbReference type="EMBL" id="PRP92953.1"/>
    </source>
</evidence>
<dbReference type="InterPro" id="IPR022601">
    <property type="entry name" value="DUF3160"/>
</dbReference>
<feature type="region of interest" description="Disordered" evidence="1">
    <location>
        <begin position="726"/>
        <end position="745"/>
    </location>
</feature>
<evidence type="ECO:0000313" key="3">
    <source>
        <dbReference type="Proteomes" id="UP000237968"/>
    </source>
</evidence>
<sequence>MPAPFADIRSRLLLVALAATPACVDAPPSPDVLDDPRCFGANAEAALADGASFDSVWSKVREAGAAMEPATFEACHAGEESLASVAYDVTSADYLDVIEGELGFSADQAELLANNGFVVLDHQRHRTFEAAYSSLYAADLPVLVTSDSLLYALHRSFDRILMELELAVLQGEVELMLSEMHSALAELAVPPELGPAARDLDVYLAVARSLLTQDMTPQPTITGAEADEQVAAILDDVAAEQLATLDLFGASADYDYSQLQPRGHYVGPLEPYFRALMWIGRTQMPLIDSTKGEARLNRRGLEAAVLTGELLDQGPRARWDRVELVLRQLIGEPDSMSPATLDLYRADAGLGDLQALAAADDAELQAALLAGEYGVQRIMSQVISTQAHAAQVELPQVFSLLGQRFAVDSQVMHAVTFDRLRDPQTGAKTLRMLPHEFDVAFALGSKLAGELLADELDTYGYQGVLHELRFLIDAHPDSFWRESVYNGWLHALRGLDAPTEQADYPAAMQTEAWRRKTLNTQLASWAELRHDTILYTKQSYTSAISCEYPQAYVEPVPTFYARMAEVAAQGVSLAATLASQGHPVPEVEAYFEHMAYVMGRLESIASKELDGVALDEDEWEFLRATIEAEKVGCANELRYDGWYGGLLYSVEDHGDFRPTIADIHTAPTDAEGRSVGWVLHAATGYARSMVFTVEDCGGVRAYVGPVSTYHRKLTEGLERLDDGQWATELDQSPPEPPEWTRAFAR</sequence>
<dbReference type="SMART" id="SM01325">
    <property type="entry name" value="DUF3160"/>
    <property type="match status" value="1"/>
</dbReference>
<proteinExistence type="predicted"/>
<comment type="caution">
    <text evidence="2">The sequence shown here is derived from an EMBL/GenBank/DDBJ whole genome shotgun (WGS) entry which is preliminary data.</text>
</comment>
<keyword evidence="3" id="KW-1185">Reference proteome</keyword>
<gene>
    <name evidence="2" type="ORF">ENSA5_46210</name>
</gene>